<keyword evidence="2" id="KW-0812">Transmembrane</keyword>
<evidence type="ECO:0000313" key="3">
    <source>
        <dbReference type="Ensembl" id="ENSAPOP00000019969.1"/>
    </source>
</evidence>
<feature type="compositionally biased region" description="Polar residues" evidence="1">
    <location>
        <begin position="140"/>
        <end position="184"/>
    </location>
</feature>
<reference evidence="3" key="1">
    <citation type="submission" date="2025-08" db="UniProtKB">
        <authorList>
            <consortium name="Ensembl"/>
        </authorList>
    </citation>
    <scope>IDENTIFICATION</scope>
</reference>
<dbReference type="GeneTree" id="ENSGT00390000005766"/>
<feature type="transmembrane region" description="Helical" evidence="2">
    <location>
        <begin position="39"/>
        <end position="63"/>
    </location>
</feature>
<sequence>GGRRDATWTPGFGPADRGKPATYTGEKKAKLVAKANKKWVRLATVMVYVMSVSLAAVVLAVYYSLIWKPTAGPGLSRTKTRTEHGSTTSESELSGAETAGAAGRLRNKTKCKSDADETNFLISDVSNNRSIDKDMIDAINTNNQSPADTQSITHSTGSMEVSTGPTEPSQAGQDFTSSALSTAESPAVTAEDPSNLPTHRAAVGRQPVSEVGWTEMESSGFGMEE</sequence>
<keyword evidence="2" id="KW-1133">Transmembrane helix</keyword>
<dbReference type="AlphaFoldDB" id="A0A3Q1FU45"/>
<keyword evidence="2" id="KW-0472">Membrane</keyword>
<proteinExistence type="predicted"/>
<dbReference type="Pfam" id="PF15018">
    <property type="entry name" value="InaF-motif"/>
    <property type="match status" value="1"/>
</dbReference>
<dbReference type="PANTHER" id="PTHR34929">
    <property type="entry name" value="ZGC:153157"/>
    <property type="match status" value="1"/>
</dbReference>
<evidence type="ECO:0000256" key="2">
    <source>
        <dbReference type="SAM" id="Phobius"/>
    </source>
</evidence>
<dbReference type="Ensembl" id="ENSAPOT00000029994.1">
    <property type="protein sequence ID" value="ENSAPOP00000019969.1"/>
    <property type="gene ID" value="ENSAPOG00000023500.1"/>
</dbReference>
<feature type="region of interest" description="Disordered" evidence="1">
    <location>
        <begin position="1"/>
        <end position="21"/>
    </location>
</feature>
<dbReference type="PANTHER" id="PTHR34929:SF1">
    <property type="entry name" value="INAF MOTIF CONTAINING 2"/>
    <property type="match status" value="1"/>
</dbReference>
<evidence type="ECO:0000256" key="1">
    <source>
        <dbReference type="SAM" id="MobiDB-lite"/>
    </source>
</evidence>
<reference evidence="3" key="2">
    <citation type="submission" date="2025-09" db="UniProtKB">
        <authorList>
            <consortium name="Ensembl"/>
        </authorList>
    </citation>
    <scope>IDENTIFICATION</scope>
</reference>
<dbReference type="InterPro" id="IPR029162">
    <property type="entry name" value="InaF-motif"/>
</dbReference>
<feature type="region of interest" description="Disordered" evidence="1">
    <location>
        <begin position="73"/>
        <end position="110"/>
    </location>
</feature>
<dbReference type="Proteomes" id="UP000257200">
    <property type="component" value="Unplaced"/>
</dbReference>
<evidence type="ECO:0008006" key="5">
    <source>
        <dbReference type="Google" id="ProtNLM"/>
    </source>
</evidence>
<feature type="region of interest" description="Disordered" evidence="1">
    <location>
        <begin position="140"/>
        <end position="225"/>
    </location>
</feature>
<accession>A0A3Q1FU45</accession>
<organism evidence="3 4">
    <name type="scientific">Acanthochromis polyacanthus</name>
    <name type="common">spiny chromis</name>
    <dbReference type="NCBI Taxonomy" id="80966"/>
    <lineage>
        <taxon>Eukaryota</taxon>
        <taxon>Metazoa</taxon>
        <taxon>Chordata</taxon>
        <taxon>Craniata</taxon>
        <taxon>Vertebrata</taxon>
        <taxon>Euteleostomi</taxon>
        <taxon>Actinopterygii</taxon>
        <taxon>Neopterygii</taxon>
        <taxon>Teleostei</taxon>
        <taxon>Neoteleostei</taxon>
        <taxon>Acanthomorphata</taxon>
        <taxon>Ovalentaria</taxon>
        <taxon>Pomacentridae</taxon>
        <taxon>Acanthochromis</taxon>
    </lineage>
</organism>
<dbReference type="InParanoid" id="A0A3Q1FU45"/>
<protein>
    <recommendedName>
        <fullName evidence="5">InaF motif containing 2</fullName>
    </recommendedName>
</protein>
<evidence type="ECO:0000313" key="4">
    <source>
        <dbReference type="Proteomes" id="UP000257200"/>
    </source>
</evidence>
<name>A0A3Q1FU45_9TELE</name>
<keyword evidence="4" id="KW-1185">Reference proteome</keyword>